<comment type="caution">
    <text evidence="2">The sequence shown here is derived from an EMBL/GenBank/DDBJ whole genome shotgun (WGS) entry which is preliminary data.</text>
</comment>
<proteinExistence type="predicted"/>
<name>A0A4Z1FQ10_9HELO</name>
<evidence type="ECO:0000313" key="2">
    <source>
        <dbReference type="EMBL" id="TGO24952.1"/>
    </source>
</evidence>
<dbReference type="AlphaFoldDB" id="A0A4Z1FQ10"/>
<feature type="region of interest" description="Disordered" evidence="1">
    <location>
        <begin position="1"/>
        <end position="27"/>
    </location>
</feature>
<accession>A0A4Z1FQ10</accession>
<keyword evidence="3" id="KW-1185">Reference proteome</keyword>
<reference evidence="2 3" key="1">
    <citation type="submission" date="2017-12" db="EMBL/GenBank/DDBJ databases">
        <title>Comparative genomics of Botrytis spp.</title>
        <authorList>
            <person name="Valero-Jimenez C.A."/>
            <person name="Tapia P."/>
            <person name="Veloso J."/>
            <person name="Silva-Moreno E."/>
            <person name="Staats M."/>
            <person name="Valdes J.H."/>
            <person name="Van Kan J.A.L."/>
        </authorList>
    </citation>
    <scope>NUCLEOTIDE SEQUENCE [LARGE SCALE GENOMIC DNA]</scope>
    <source>
        <strain evidence="2 3">Bp0003</strain>
    </source>
</reference>
<protein>
    <submittedName>
        <fullName evidence="2">Uncharacterized protein</fullName>
    </submittedName>
</protein>
<evidence type="ECO:0000256" key="1">
    <source>
        <dbReference type="SAM" id="MobiDB-lite"/>
    </source>
</evidence>
<dbReference type="EMBL" id="PQXI01000091">
    <property type="protein sequence ID" value="TGO24952.1"/>
    <property type="molecule type" value="Genomic_DNA"/>
</dbReference>
<dbReference type="Proteomes" id="UP000297910">
    <property type="component" value="Unassembled WGS sequence"/>
</dbReference>
<organism evidence="2 3">
    <name type="scientific">Botrytis paeoniae</name>
    <dbReference type="NCBI Taxonomy" id="278948"/>
    <lineage>
        <taxon>Eukaryota</taxon>
        <taxon>Fungi</taxon>
        <taxon>Dikarya</taxon>
        <taxon>Ascomycota</taxon>
        <taxon>Pezizomycotina</taxon>
        <taxon>Leotiomycetes</taxon>
        <taxon>Helotiales</taxon>
        <taxon>Sclerotiniaceae</taxon>
        <taxon>Botrytis</taxon>
    </lineage>
</organism>
<evidence type="ECO:0000313" key="3">
    <source>
        <dbReference type="Proteomes" id="UP000297910"/>
    </source>
</evidence>
<gene>
    <name evidence="2" type="ORF">BPAE_0091g00300</name>
</gene>
<sequence length="74" mass="8472">MCYPRYDSDADSDFGPHCSASGLGSRQELRPSLRARLRRALTALQEHIVNDVTTWKRVMSSVSPVWHFVISYFV</sequence>